<dbReference type="PANTHER" id="PTHR48108">
    <property type="entry name" value="CBS DOMAIN-CONTAINING PROTEIN CBSX2, CHLOROPLASTIC"/>
    <property type="match status" value="1"/>
</dbReference>
<accession>A0A1W1I111</accession>
<dbReference type="PROSITE" id="PS51371">
    <property type="entry name" value="CBS"/>
    <property type="match status" value="2"/>
</dbReference>
<dbReference type="Pfam" id="PF00571">
    <property type="entry name" value="CBS"/>
    <property type="match status" value="2"/>
</dbReference>
<evidence type="ECO:0000256" key="1">
    <source>
        <dbReference type="ARBA" id="ARBA00022737"/>
    </source>
</evidence>
<protein>
    <recommendedName>
        <fullName evidence="3">CBS domain-containing protein</fullName>
    </recommendedName>
</protein>
<dbReference type="InterPro" id="IPR046342">
    <property type="entry name" value="CBS_dom_sf"/>
</dbReference>
<reference evidence="4 5" key="1">
    <citation type="submission" date="2017-03" db="EMBL/GenBank/DDBJ databases">
        <authorList>
            <person name="Afonso C.L."/>
            <person name="Miller P.J."/>
            <person name="Scott M.A."/>
            <person name="Spackman E."/>
            <person name="Goraichik I."/>
            <person name="Dimitrov K.M."/>
            <person name="Suarez D.L."/>
            <person name="Swayne D.E."/>
        </authorList>
    </citation>
    <scope>NUCLEOTIDE SEQUENCE [LARGE SCALE GENOMIC DNA]</scope>
    <source>
        <strain evidence="4">Genome sequencing of Nitrospira japonica strain NJ11</strain>
    </source>
</reference>
<feature type="domain" description="CBS" evidence="3">
    <location>
        <begin position="23"/>
        <end position="82"/>
    </location>
</feature>
<sequence>MPGPEERPPTTTSTQSTVVAHMMTPGVVQVPGDVSVSEAALMLEREQAPCLLVKDTDDQFGVMTPHDIVKKVVAQGLEPHEIEVRTIMTRPVQFIEYDQALEEAATIMVATGASLLIVTKQNQPVGVLTAHNLMLTPPRRATQIPTVITVMGDDPSLQHAHNAVISQLSHLGSLVHSKTHIATKSRVVLAFSLPGQNTPLTIHGKVLSSGASSVPPIEPSGEGMSASEIQFIDPSDANLARLKAWALQALPASSQSE</sequence>
<dbReference type="Proteomes" id="UP000192042">
    <property type="component" value="Chromosome I"/>
</dbReference>
<dbReference type="Gene3D" id="3.10.580.10">
    <property type="entry name" value="CBS-domain"/>
    <property type="match status" value="1"/>
</dbReference>
<gene>
    <name evidence="4" type="ORF">NSJP_0516</name>
</gene>
<dbReference type="InterPro" id="IPR000644">
    <property type="entry name" value="CBS_dom"/>
</dbReference>
<keyword evidence="5" id="KW-1185">Reference proteome</keyword>
<dbReference type="InterPro" id="IPR051462">
    <property type="entry name" value="CBS_domain-containing"/>
</dbReference>
<dbReference type="Gene3D" id="2.40.10.220">
    <property type="entry name" value="predicted glycosyltransferase like domains"/>
    <property type="match status" value="1"/>
</dbReference>
<organism evidence="4 5">
    <name type="scientific">Nitrospira japonica</name>
    <dbReference type="NCBI Taxonomy" id="1325564"/>
    <lineage>
        <taxon>Bacteria</taxon>
        <taxon>Pseudomonadati</taxon>
        <taxon>Nitrospirota</taxon>
        <taxon>Nitrospiria</taxon>
        <taxon>Nitrospirales</taxon>
        <taxon>Nitrospiraceae</taxon>
        <taxon>Nitrospira</taxon>
    </lineage>
</organism>
<dbReference type="SUPFAM" id="SSF54631">
    <property type="entry name" value="CBS-domain pair"/>
    <property type="match status" value="1"/>
</dbReference>
<evidence type="ECO:0000313" key="4">
    <source>
        <dbReference type="EMBL" id="SLM46688.1"/>
    </source>
</evidence>
<dbReference type="AlphaFoldDB" id="A0A1W1I111"/>
<dbReference type="EMBL" id="LT828648">
    <property type="protein sequence ID" value="SLM46688.1"/>
    <property type="molecule type" value="Genomic_DNA"/>
</dbReference>
<dbReference type="PANTHER" id="PTHR48108:SF26">
    <property type="entry name" value="CBS DOMAIN-CONTAINING PROTEIN DDB_G0289609"/>
    <property type="match status" value="1"/>
</dbReference>
<name>A0A1W1I111_9BACT</name>
<proteinExistence type="predicted"/>
<dbReference type="KEGG" id="nja:NSJP_0516"/>
<dbReference type="STRING" id="1325564.NSJP_0516"/>
<feature type="domain" description="CBS" evidence="3">
    <location>
        <begin position="88"/>
        <end position="144"/>
    </location>
</feature>
<evidence type="ECO:0000313" key="5">
    <source>
        <dbReference type="Proteomes" id="UP000192042"/>
    </source>
</evidence>
<keyword evidence="2" id="KW-0129">CBS domain</keyword>
<keyword evidence="1" id="KW-0677">Repeat</keyword>
<evidence type="ECO:0000256" key="2">
    <source>
        <dbReference type="PROSITE-ProRule" id="PRU00703"/>
    </source>
</evidence>
<evidence type="ECO:0000259" key="3">
    <source>
        <dbReference type="PROSITE" id="PS51371"/>
    </source>
</evidence>